<proteinExistence type="predicted"/>
<dbReference type="Proteomes" id="UP001163046">
    <property type="component" value="Unassembled WGS sequence"/>
</dbReference>
<evidence type="ECO:0000313" key="1">
    <source>
        <dbReference type="EMBL" id="KAJ7390928.1"/>
    </source>
</evidence>
<name>A0A9X0D9U8_9CNID</name>
<protein>
    <submittedName>
        <fullName evidence="1">Uncharacterized protein</fullName>
    </submittedName>
</protein>
<gene>
    <name evidence="1" type="ORF">OS493_020948</name>
</gene>
<organism evidence="1 2">
    <name type="scientific">Desmophyllum pertusum</name>
    <dbReference type="NCBI Taxonomy" id="174260"/>
    <lineage>
        <taxon>Eukaryota</taxon>
        <taxon>Metazoa</taxon>
        <taxon>Cnidaria</taxon>
        <taxon>Anthozoa</taxon>
        <taxon>Hexacorallia</taxon>
        <taxon>Scleractinia</taxon>
        <taxon>Caryophylliina</taxon>
        <taxon>Caryophylliidae</taxon>
        <taxon>Desmophyllum</taxon>
    </lineage>
</organism>
<sequence length="147" mass="15939">MYQGQWRMCTPSGQHFGDVIWVILCVDEGGLLGLTQQLSSLGREMNSHQAFNQTASPSPNPFGFSTPIGTSPQPIYSVPHNSPANGIIHVSPARRSLFNSMVNGDHIEPLISPSIQVGSALNSKEEESLVNQLRDASLLQDSDLDHS</sequence>
<dbReference type="OrthoDB" id="661148at2759"/>
<accession>A0A9X0D9U8</accession>
<keyword evidence="2" id="KW-1185">Reference proteome</keyword>
<evidence type="ECO:0000313" key="2">
    <source>
        <dbReference type="Proteomes" id="UP001163046"/>
    </source>
</evidence>
<dbReference type="AlphaFoldDB" id="A0A9X0D9U8"/>
<dbReference type="PANTHER" id="PTHR20930:SF0">
    <property type="entry name" value="PROTEIN ILRUN"/>
    <property type="match status" value="1"/>
</dbReference>
<dbReference type="EMBL" id="MU825409">
    <property type="protein sequence ID" value="KAJ7390928.1"/>
    <property type="molecule type" value="Genomic_DNA"/>
</dbReference>
<comment type="caution">
    <text evidence="1">The sequence shown here is derived from an EMBL/GenBank/DDBJ whole genome shotgun (WGS) entry which is preliminary data.</text>
</comment>
<reference evidence="1" key="1">
    <citation type="submission" date="2023-01" db="EMBL/GenBank/DDBJ databases">
        <title>Genome assembly of the deep-sea coral Lophelia pertusa.</title>
        <authorList>
            <person name="Herrera S."/>
            <person name="Cordes E."/>
        </authorList>
    </citation>
    <scope>NUCLEOTIDE SEQUENCE</scope>
    <source>
        <strain evidence="1">USNM1676648</strain>
        <tissue evidence="1">Polyp</tissue>
    </source>
</reference>
<dbReference type="PANTHER" id="PTHR20930">
    <property type="entry name" value="OVARIAN CARCINOMA ANTIGEN CA125-RELATED"/>
    <property type="match status" value="1"/>
</dbReference>